<proteinExistence type="predicted"/>
<comment type="caution">
    <text evidence="2">The sequence shown here is derived from an EMBL/GenBank/DDBJ whole genome shotgun (WGS) entry which is preliminary data.</text>
</comment>
<keyword evidence="3" id="KW-1185">Reference proteome</keyword>
<evidence type="ECO:0000256" key="1">
    <source>
        <dbReference type="SAM" id="MobiDB-lite"/>
    </source>
</evidence>
<dbReference type="EMBL" id="CALNXK010000132">
    <property type="protein sequence ID" value="CAH3165400.1"/>
    <property type="molecule type" value="Genomic_DNA"/>
</dbReference>
<name>A0ABN8QJP3_9CNID</name>
<evidence type="ECO:0000313" key="2">
    <source>
        <dbReference type="EMBL" id="CAH3165400.1"/>
    </source>
</evidence>
<feature type="compositionally biased region" description="Low complexity" evidence="1">
    <location>
        <begin position="472"/>
        <end position="484"/>
    </location>
</feature>
<reference evidence="2 3" key="1">
    <citation type="submission" date="2022-05" db="EMBL/GenBank/DDBJ databases">
        <authorList>
            <consortium name="Genoscope - CEA"/>
            <person name="William W."/>
        </authorList>
    </citation>
    <scope>NUCLEOTIDE SEQUENCE [LARGE SCALE GENOMIC DNA]</scope>
</reference>
<evidence type="ECO:0000313" key="3">
    <source>
        <dbReference type="Proteomes" id="UP001159405"/>
    </source>
</evidence>
<feature type="region of interest" description="Disordered" evidence="1">
    <location>
        <begin position="467"/>
        <end position="496"/>
    </location>
</feature>
<accession>A0ABN8QJP3</accession>
<protein>
    <submittedName>
        <fullName evidence="2">Uncharacterized protein</fullName>
    </submittedName>
</protein>
<organism evidence="2 3">
    <name type="scientific">Porites lobata</name>
    <dbReference type="NCBI Taxonomy" id="104759"/>
    <lineage>
        <taxon>Eukaryota</taxon>
        <taxon>Metazoa</taxon>
        <taxon>Cnidaria</taxon>
        <taxon>Anthozoa</taxon>
        <taxon>Hexacorallia</taxon>
        <taxon>Scleractinia</taxon>
        <taxon>Fungiina</taxon>
        <taxon>Poritidae</taxon>
        <taxon>Porites</taxon>
    </lineage>
</organism>
<dbReference type="Proteomes" id="UP001159405">
    <property type="component" value="Unassembled WGS sequence"/>
</dbReference>
<sequence length="601" mass="68734">MTQPNDNSFYVTLTSQKTQEFPDNLPTQFQYRLPQSLWLPGKWKVGLASVFLPGVSNPIPHVVTSHVSSSLTEHHDTNPTKPFGIRSIHNLYKGSDTDILFQQYAKAFKSSQSQEFLSQLKTADLQDASNGFDFMSKVFWWMEQDLNKKIPTGYEFADSNDNWRIDVSAQDNYTSWLLRHYNVESTNRKSVPCLAINLILAKQMGWVVETTTNVFAVGPNLLMELPYGTTSVKPDPATCLNAKFSFTQPIHVVDGLLYLCSTFSWRFVNLNEAFDRAIHRPYETPKTVFNVLKPWMTNLTLWNMDLGLALNDKFVDLPVSPHYWKPRTLSVTLLRGVKIITLGMDMGIDMSSLTRNKTYTVALEWYQKDEWLFNRSKFSAEGTGLQVHHLRAEKYTHEQNKTHLIYYHTLTIQFTKTSSSNATLSLKFEIGFPLSAKYSGELKDNTFLVLYGVDGHVEQVPDVYDDHPIIPSSHTTTETTTTSTGDKKASTLPKSHGTDNLRPLFLSCNLTKSIDGNRTIMKSVAYNNEKTLIECNPIQFYSMRSYLVDILEVTVTEWNNIIPDFNQDSPVIVTLLFKKKQTETQRKYIKLEESVDHDELI</sequence>
<gene>
    <name evidence="2" type="ORF">PLOB_00007154</name>
</gene>